<dbReference type="GO" id="GO:0005886">
    <property type="term" value="C:plasma membrane"/>
    <property type="evidence" value="ECO:0007669"/>
    <property type="project" value="UniProtKB-SubCell"/>
</dbReference>
<sequence>MQIYLARNNQQAGPYSLDDVNEMLANQQVLLTDLAWHEGMSEWKALGELTQGKLVYQPQATPSVQTTPQFQNQTSTIQNIEVKKTARTQVKAASVGKRIGAKLIDFALLYIPQIVILFAFFPFDELIKQNPQTYAEQMQFMDNVIINLLNSSAVYYFYALFAYILILLFTQSFMIKKYGQSIGKKIYKLKIVDIETNENPGQLRGFFVRSFLFLVISQMMNFFPLLIIIFIADIVMFFSKENISLHDRLAKTKVIDISN</sequence>
<dbReference type="RefSeq" id="WP_004861076.1">
    <property type="nucleotide sequence ID" value="NZ_BBLI01000015.1"/>
</dbReference>
<comment type="subcellular location">
    <subcellularLocation>
        <location evidence="1">Cell membrane</location>
        <topology evidence="1">Multi-pass membrane protein</topology>
    </subcellularLocation>
</comment>
<dbReference type="Pfam" id="PF06271">
    <property type="entry name" value="RDD"/>
    <property type="match status" value="1"/>
</dbReference>
<evidence type="ECO:0000256" key="4">
    <source>
        <dbReference type="ARBA" id="ARBA00022989"/>
    </source>
</evidence>
<keyword evidence="5 6" id="KW-0472">Membrane</keyword>
<feature type="transmembrane region" description="Helical" evidence="6">
    <location>
        <begin position="155"/>
        <end position="175"/>
    </location>
</feature>
<proteinExistence type="predicted"/>
<dbReference type="EMBL" id="JAVIDA010000026">
    <property type="protein sequence ID" value="MDQ9072787.1"/>
    <property type="molecule type" value="Genomic_DNA"/>
</dbReference>
<dbReference type="Proteomes" id="UP001243195">
    <property type="component" value="Unassembled WGS sequence"/>
</dbReference>
<organism evidence="9 10">
    <name type="scientific">Acinetobacter gerneri</name>
    <dbReference type="NCBI Taxonomy" id="202952"/>
    <lineage>
        <taxon>Bacteria</taxon>
        <taxon>Pseudomonadati</taxon>
        <taxon>Pseudomonadota</taxon>
        <taxon>Gammaproteobacteria</taxon>
        <taxon>Moraxellales</taxon>
        <taxon>Moraxellaceae</taxon>
        <taxon>Acinetobacter</taxon>
    </lineage>
</organism>
<evidence type="ECO:0000256" key="2">
    <source>
        <dbReference type="ARBA" id="ARBA00022475"/>
    </source>
</evidence>
<keyword evidence="4 6" id="KW-1133">Transmembrane helix</keyword>
<dbReference type="GeneID" id="84208960"/>
<dbReference type="AlphaFoldDB" id="A0AAW8JJL4"/>
<evidence type="ECO:0000256" key="5">
    <source>
        <dbReference type="ARBA" id="ARBA00023136"/>
    </source>
</evidence>
<evidence type="ECO:0000259" key="8">
    <source>
        <dbReference type="Pfam" id="PF14237"/>
    </source>
</evidence>
<gene>
    <name evidence="9" type="ORF">RFH51_15115</name>
</gene>
<evidence type="ECO:0000256" key="3">
    <source>
        <dbReference type="ARBA" id="ARBA00022692"/>
    </source>
</evidence>
<evidence type="ECO:0000256" key="6">
    <source>
        <dbReference type="SAM" id="Phobius"/>
    </source>
</evidence>
<protein>
    <submittedName>
        <fullName evidence="9">RDD family protein</fullName>
    </submittedName>
</protein>
<dbReference type="InterPro" id="IPR051791">
    <property type="entry name" value="Pra-immunoreactive"/>
</dbReference>
<dbReference type="InterPro" id="IPR010432">
    <property type="entry name" value="RDD"/>
</dbReference>
<evidence type="ECO:0000313" key="10">
    <source>
        <dbReference type="Proteomes" id="UP001243195"/>
    </source>
</evidence>
<feature type="domain" description="GYF" evidence="8">
    <location>
        <begin position="4"/>
        <end position="50"/>
    </location>
</feature>
<comment type="caution">
    <text evidence="9">The sequence shown here is derived from an EMBL/GenBank/DDBJ whole genome shotgun (WGS) entry which is preliminary data.</text>
</comment>
<reference evidence="9" key="1">
    <citation type="submission" date="2023-08" db="EMBL/GenBank/DDBJ databases">
        <title>Emergence of clinically-relevant ST2 carbapenem-resistant Acinetobacter baumannii strains in hospital sewages in Zhejiang, East of China.</title>
        <authorList>
            <person name="Kaichao C."/>
            <person name="Zhang R."/>
        </authorList>
    </citation>
    <scope>NUCLEOTIDE SEQUENCE</scope>
    <source>
        <strain evidence="9">M-SY-60</strain>
    </source>
</reference>
<dbReference type="Pfam" id="PF14237">
    <property type="entry name" value="GYF_2"/>
    <property type="match status" value="1"/>
</dbReference>
<feature type="domain" description="RDD" evidence="7">
    <location>
        <begin position="93"/>
        <end position="251"/>
    </location>
</feature>
<evidence type="ECO:0000313" key="9">
    <source>
        <dbReference type="EMBL" id="MDQ9072787.1"/>
    </source>
</evidence>
<feature type="transmembrane region" description="Helical" evidence="6">
    <location>
        <begin position="211"/>
        <end position="238"/>
    </location>
</feature>
<dbReference type="PANTHER" id="PTHR36115">
    <property type="entry name" value="PROLINE-RICH ANTIGEN HOMOLOG-RELATED"/>
    <property type="match status" value="1"/>
</dbReference>
<keyword evidence="2" id="KW-1003">Cell membrane</keyword>
<keyword evidence="3 6" id="KW-0812">Transmembrane</keyword>
<evidence type="ECO:0000256" key="1">
    <source>
        <dbReference type="ARBA" id="ARBA00004651"/>
    </source>
</evidence>
<dbReference type="InterPro" id="IPR025640">
    <property type="entry name" value="GYF_2"/>
</dbReference>
<name>A0AAW8JJL4_9GAMM</name>
<evidence type="ECO:0000259" key="7">
    <source>
        <dbReference type="Pfam" id="PF06271"/>
    </source>
</evidence>
<feature type="transmembrane region" description="Helical" evidence="6">
    <location>
        <begin position="103"/>
        <end position="123"/>
    </location>
</feature>
<accession>A0AAW8JJL4</accession>